<keyword evidence="4" id="KW-0012">Acyltransferase</keyword>
<dbReference type="InterPro" id="IPR020019">
    <property type="entry name" value="AcTrfase_PglD-like"/>
</dbReference>
<dbReference type="RefSeq" id="WP_135527191.1">
    <property type="nucleotide sequence ID" value="NZ_SRLH01000007.1"/>
</dbReference>
<evidence type="ECO:0000313" key="8">
    <source>
        <dbReference type="EMBL" id="TGD57145.1"/>
    </source>
</evidence>
<keyword evidence="2 8" id="KW-0808">Transferase</keyword>
<reference evidence="8 9" key="1">
    <citation type="submission" date="2019-04" db="EMBL/GenBank/DDBJ databases">
        <title>Flavobacterium sp. strain DS2-A Genome sequencing and assembly.</title>
        <authorList>
            <person name="Kim I."/>
        </authorList>
    </citation>
    <scope>NUCLEOTIDE SEQUENCE [LARGE SCALE GENOMIC DNA]</scope>
    <source>
        <strain evidence="8 9">DS2-A</strain>
    </source>
</reference>
<comment type="caution">
    <text evidence="8">The sequence shown here is derived from an EMBL/GenBank/DDBJ whole genome shotgun (WGS) entry which is preliminary data.</text>
</comment>
<evidence type="ECO:0000256" key="3">
    <source>
        <dbReference type="ARBA" id="ARBA00022737"/>
    </source>
</evidence>
<dbReference type="SUPFAM" id="SSF51161">
    <property type="entry name" value="Trimeric LpxA-like enzymes"/>
    <property type="match status" value="1"/>
</dbReference>
<dbReference type="Pfam" id="PF17836">
    <property type="entry name" value="PglD_N"/>
    <property type="match status" value="1"/>
</dbReference>
<feature type="domain" description="PglD N-terminal" evidence="7">
    <location>
        <begin position="4"/>
        <end position="77"/>
    </location>
</feature>
<dbReference type="Gene3D" id="3.40.50.20">
    <property type="match status" value="1"/>
</dbReference>
<gene>
    <name evidence="8" type="ORF">E4635_13330</name>
</gene>
<dbReference type="EMBL" id="SRLH01000007">
    <property type="protein sequence ID" value="TGD57145.1"/>
    <property type="molecule type" value="Genomic_DNA"/>
</dbReference>
<dbReference type="Gene3D" id="2.160.10.10">
    <property type="entry name" value="Hexapeptide repeat proteins"/>
    <property type="match status" value="1"/>
</dbReference>
<protein>
    <submittedName>
        <fullName evidence="8">Acetyltransferase</fullName>
    </submittedName>
</protein>
<feature type="binding site" evidence="6">
    <location>
        <begin position="11"/>
        <end position="13"/>
    </location>
    <ligand>
        <name>substrate</name>
    </ligand>
</feature>
<dbReference type="InterPro" id="IPR050179">
    <property type="entry name" value="Trans_hexapeptide_repeat"/>
</dbReference>
<dbReference type="OrthoDB" id="9794407at2"/>
<dbReference type="InterPro" id="IPR018357">
    <property type="entry name" value="Hexapep_transf_CS"/>
</dbReference>
<evidence type="ECO:0000259" key="7">
    <source>
        <dbReference type="Pfam" id="PF17836"/>
    </source>
</evidence>
<evidence type="ECO:0000256" key="5">
    <source>
        <dbReference type="PIRSR" id="PIRSR620019-1"/>
    </source>
</evidence>
<dbReference type="Proteomes" id="UP000297407">
    <property type="component" value="Unassembled WGS sequence"/>
</dbReference>
<dbReference type="InterPro" id="IPR011004">
    <property type="entry name" value="Trimer_LpxA-like_sf"/>
</dbReference>
<dbReference type="PROSITE" id="PS00101">
    <property type="entry name" value="HEXAPEP_TRANSFERASES"/>
    <property type="match status" value="1"/>
</dbReference>
<dbReference type="GO" id="GO:0016746">
    <property type="term" value="F:acyltransferase activity"/>
    <property type="evidence" value="ECO:0007669"/>
    <property type="project" value="UniProtKB-KW"/>
</dbReference>
<evidence type="ECO:0000256" key="2">
    <source>
        <dbReference type="ARBA" id="ARBA00022679"/>
    </source>
</evidence>
<dbReference type="InterPro" id="IPR041561">
    <property type="entry name" value="PglD_N"/>
</dbReference>
<dbReference type="InterPro" id="IPR001451">
    <property type="entry name" value="Hexapep"/>
</dbReference>
<dbReference type="Pfam" id="PF00132">
    <property type="entry name" value="Hexapep"/>
    <property type="match status" value="2"/>
</dbReference>
<evidence type="ECO:0000313" key="9">
    <source>
        <dbReference type="Proteomes" id="UP000297407"/>
    </source>
</evidence>
<feature type="active site" description="Proton acceptor" evidence="5">
    <location>
        <position position="129"/>
    </location>
</feature>
<keyword evidence="9" id="KW-1185">Reference proteome</keyword>
<sequence>MDSNIVLYGASGHCKVIIDILQCNNQPVQAIIDDAPKLGTILDIPIIHTKQFDFSTAQNMILSIGNNKVRKRLAAELPFNFSTAIHPKAIVSNHASLGEGTVVMGGAVVNPDATIGKHCIINTGAVIEHDCRIEDYAHISPNASLAGGVTVGEGTQVGIGASVIQGIKIGKWVVIGAGAVIINDIPDNVVVVGNPGRILKK</sequence>
<name>A0A4Z0L7P4_9FLAO</name>
<feature type="binding site" evidence="6">
    <location>
        <position position="159"/>
    </location>
    <ligand>
        <name>acetyl-CoA</name>
        <dbReference type="ChEBI" id="CHEBI:57288"/>
    </ligand>
</feature>
<dbReference type="AlphaFoldDB" id="A0A4Z0L7P4"/>
<feature type="binding site" evidence="6">
    <location>
        <position position="65"/>
    </location>
    <ligand>
        <name>substrate</name>
    </ligand>
</feature>
<accession>A0A4Z0L7P4</accession>
<feature type="site" description="Increases basicity of active site His" evidence="5">
    <location>
        <position position="130"/>
    </location>
</feature>
<dbReference type="PANTHER" id="PTHR43300">
    <property type="entry name" value="ACETYLTRANSFERASE"/>
    <property type="match status" value="1"/>
</dbReference>
<keyword evidence="3" id="KW-0677">Repeat</keyword>
<comment type="similarity">
    <text evidence="1">Belongs to the transferase hexapeptide repeat family.</text>
</comment>
<evidence type="ECO:0000256" key="4">
    <source>
        <dbReference type="ARBA" id="ARBA00023315"/>
    </source>
</evidence>
<proteinExistence type="inferred from homology"/>
<evidence type="ECO:0000256" key="6">
    <source>
        <dbReference type="PIRSR" id="PIRSR620019-2"/>
    </source>
</evidence>
<dbReference type="PANTHER" id="PTHR43300:SF7">
    <property type="entry name" value="UDP-N-ACETYLBACILLOSAMINE N-ACETYLTRANSFERASE"/>
    <property type="match status" value="1"/>
</dbReference>
<organism evidence="8 9">
    <name type="scientific">Flavobacterium humi</name>
    <dbReference type="NCBI Taxonomy" id="2562683"/>
    <lineage>
        <taxon>Bacteria</taxon>
        <taxon>Pseudomonadati</taxon>
        <taxon>Bacteroidota</taxon>
        <taxon>Flavobacteriia</taxon>
        <taxon>Flavobacteriales</taxon>
        <taxon>Flavobacteriaceae</taxon>
        <taxon>Flavobacterium</taxon>
    </lineage>
</organism>
<evidence type="ECO:0000256" key="1">
    <source>
        <dbReference type="ARBA" id="ARBA00007274"/>
    </source>
</evidence>
<feature type="binding site" evidence="6">
    <location>
        <position position="138"/>
    </location>
    <ligand>
        <name>acetyl-CoA</name>
        <dbReference type="ChEBI" id="CHEBI:57288"/>
    </ligand>
</feature>
<dbReference type="NCBIfam" id="TIGR03570">
    <property type="entry name" value="NeuD_NnaD"/>
    <property type="match status" value="1"/>
</dbReference>
<dbReference type="CDD" id="cd03360">
    <property type="entry name" value="LbH_AT_putative"/>
    <property type="match status" value="1"/>
</dbReference>